<dbReference type="Pfam" id="PF13466">
    <property type="entry name" value="STAS_2"/>
    <property type="match status" value="1"/>
</dbReference>
<accession>A0A1I5SMZ1</accession>
<name>A0A1I5SMZ1_9SPHN</name>
<dbReference type="OrthoDB" id="7586083at2"/>
<proteinExistence type="predicted"/>
<dbReference type="PROSITE" id="PS50801">
    <property type="entry name" value="STAS"/>
    <property type="match status" value="1"/>
</dbReference>
<dbReference type="InterPro" id="IPR058548">
    <property type="entry name" value="MlaB-like_STAS"/>
</dbReference>
<evidence type="ECO:0000313" key="3">
    <source>
        <dbReference type="Proteomes" id="UP000199586"/>
    </source>
</evidence>
<dbReference type="InterPro" id="IPR036513">
    <property type="entry name" value="STAS_dom_sf"/>
</dbReference>
<organism evidence="2 3">
    <name type="scientific">Sphingomonas rubra</name>
    <dbReference type="NCBI Taxonomy" id="634430"/>
    <lineage>
        <taxon>Bacteria</taxon>
        <taxon>Pseudomonadati</taxon>
        <taxon>Pseudomonadota</taxon>
        <taxon>Alphaproteobacteria</taxon>
        <taxon>Sphingomonadales</taxon>
        <taxon>Sphingomonadaceae</taxon>
        <taxon>Sphingomonas</taxon>
    </lineage>
</organism>
<gene>
    <name evidence="2" type="ORF">SAMN04488241_1062</name>
</gene>
<dbReference type="STRING" id="634430.SAMN04488241_1062"/>
<dbReference type="SUPFAM" id="SSF52091">
    <property type="entry name" value="SpoIIaa-like"/>
    <property type="match status" value="1"/>
</dbReference>
<evidence type="ECO:0000313" key="2">
    <source>
        <dbReference type="EMBL" id="SFP72085.1"/>
    </source>
</evidence>
<dbReference type="InterPro" id="IPR002645">
    <property type="entry name" value="STAS_dom"/>
</dbReference>
<dbReference type="EMBL" id="FOXP01000006">
    <property type="protein sequence ID" value="SFP72085.1"/>
    <property type="molecule type" value="Genomic_DNA"/>
</dbReference>
<dbReference type="Proteomes" id="UP000199586">
    <property type="component" value="Unassembled WGS sequence"/>
</dbReference>
<dbReference type="AlphaFoldDB" id="A0A1I5SMZ1"/>
<reference evidence="2 3" key="1">
    <citation type="submission" date="2016-10" db="EMBL/GenBank/DDBJ databases">
        <authorList>
            <person name="de Groot N.N."/>
        </authorList>
    </citation>
    <scope>NUCLEOTIDE SEQUENCE [LARGE SCALE GENOMIC DNA]</scope>
    <source>
        <strain evidence="2 3">CGMCC 1.9113</strain>
    </source>
</reference>
<protein>
    <submittedName>
        <fullName evidence="2">Anti-anti-sigma regulatory factor (Antagonist of anti-sigma factor)</fullName>
    </submittedName>
</protein>
<dbReference type="Gene3D" id="3.30.750.24">
    <property type="entry name" value="STAS domain"/>
    <property type="match status" value="1"/>
</dbReference>
<sequence length="86" mass="8649">MTLSLAPVLDTAAAGPLRLALCEAVNRGEPLLLDGVAVERAGQACFQVLLAGQAAAGRAGLSFRIADPSPPLVELATLAGLDDLLA</sequence>
<evidence type="ECO:0000259" key="1">
    <source>
        <dbReference type="PROSITE" id="PS50801"/>
    </source>
</evidence>
<dbReference type="RefSeq" id="WP_093333214.1">
    <property type="nucleotide sequence ID" value="NZ_FOXP01000006.1"/>
</dbReference>
<keyword evidence="3" id="KW-1185">Reference proteome</keyword>
<feature type="domain" description="STAS" evidence="1">
    <location>
        <begin position="1"/>
        <end position="86"/>
    </location>
</feature>